<comment type="caution">
    <text evidence="1">The sequence shown here is derived from an EMBL/GenBank/DDBJ whole genome shotgun (WGS) entry which is preliminary data.</text>
</comment>
<gene>
    <name evidence="1" type="ORF">GCM10010832_21400</name>
</gene>
<dbReference type="EMBL" id="BMGM01000009">
    <property type="protein sequence ID" value="GGE41041.1"/>
    <property type="molecule type" value="Genomic_DNA"/>
</dbReference>
<keyword evidence="2" id="KW-1185">Reference proteome</keyword>
<accession>A0ABQ1SIG7</accession>
<evidence type="ECO:0000313" key="1">
    <source>
        <dbReference type="EMBL" id="GGE41041.1"/>
    </source>
</evidence>
<dbReference type="Proteomes" id="UP000599179">
    <property type="component" value="Unassembled WGS sequence"/>
</dbReference>
<sequence>MTPSIILNLKFSLMALINRQTLKNYFKKGGFATEKHFIDLIDSTLNSVDDGISKTSNEGLKLSSAKENSKLLSFFKNKAQEKADYSVSLNSNGMEGLSFDNSKDESIIKLSKKGNVGVNTGNPKYNLEVNGTLAVKTRLGVYATGFVPADGNWHSIISNLDGICAFEIIAKAEGNIGNGYYSVAHCIALSTFGGKRSKNKIKLTSAYYERYFRRISFRWVGELHNFSLQVRTRANYGISSETKESFKIKYNITNLIAD</sequence>
<evidence type="ECO:0000313" key="2">
    <source>
        <dbReference type="Proteomes" id="UP000599179"/>
    </source>
</evidence>
<name>A0ABQ1SIG7_9FLAO</name>
<reference evidence="2" key="1">
    <citation type="journal article" date="2019" name="Int. J. Syst. Evol. Microbiol.">
        <title>The Global Catalogue of Microorganisms (GCM) 10K type strain sequencing project: providing services to taxonomists for standard genome sequencing and annotation.</title>
        <authorList>
            <consortium name="The Broad Institute Genomics Platform"/>
            <consortium name="The Broad Institute Genome Sequencing Center for Infectious Disease"/>
            <person name="Wu L."/>
            <person name="Ma J."/>
        </authorList>
    </citation>
    <scope>NUCLEOTIDE SEQUENCE [LARGE SCALE GENOMIC DNA]</scope>
    <source>
        <strain evidence="2">CGMCC 1.12931</strain>
    </source>
</reference>
<proteinExistence type="predicted"/>
<organism evidence="1 2">
    <name type="scientific">Psychroflexus planctonicus</name>
    <dbReference type="NCBI Taxonomy" id="1526575"/>
    <lineage>
        <taxon>Bacteria</taxon>
        <taxon>Pseudomonadati</taxon>
        <taxon>Bacteroidota</taxon>
        <taxon>Flavobacteriia</taxon>
        <taxon>Flavobacteriales</taxon>
        <taxon>Flavobacteriaceae</taxon>
        <taxon>Psychroflexus</taxon>
    </lineage>
</organism>
<protein>
    <recommendedName>
        <fullName evidence="3">Adhesin</fullName>
    </recommendedName>
</protein>
<evidence type="ECO:0008006" key="3">
    <source>
        <dbReference type="Google" id="ProtNLM"/>
    </source>
</evidence>